<reference evidence="2" key="2">
    <citation type="submission" date="2021-09" db="EMBL/GenBank/DDBJ databases">
        <authorList>
            <person name="Gilroy R."/>
        </authorList>
    </citation>
    <scope>NUCLEOTIDE SEQUENCE</scope>
    <source>
        <strain evidence="2">CHK193-16274</strain>
    </source>
</reference>
<keyword evidence="1" id="KW-1133">Transmembrane helix</keyword>
<dbReference type="AlphaFoldDB" id="A0A921GA90"/>
<gene>
    <name evidence="2" type="ORF">K8V91_01135</name>
</gene>
<keyword evidence="1" id="KW-0812">Transmembrane</keyword>
<dbReference type="Proteomes" id="UP000749320">
    <property type="component" value="Unassembled WGS sequence"/>
</dbReference>
<proteinExistence type="predicted"/>
<reference evidence="2" key="1">
    <citation type="journal article" date="2021" name="PeerJ">
        <title>Extensive microbial diversity within the chicken gut microbiome revealed by metagenomics and culture.</title>
        <authorList>
            <person name="Gilroy R."/>
            <person name="Ravi A."/>
            <person name="Getino M."/>
            <person name="Pursley I."/>
            <person name="Horton D.L."/>
            <person name="Alikhan N.F."/>
            <person name="Baker D."/>
            <person name="Gharbi K."/>
            <person name="Hall N."/>
            <person name="Watson M."/>
            <person name="Adriaenssens E.M."/>
            <person name="Foster-Nyarko E."/>
            <person name="Jarju S."/>
            <person name="Secka A."/>
            <person name="Antonio M."/>
            <person name="Oren A."/>
            <person name="Chaudhuri R.R."/>
            <person name="La Ragione R."/>
            <person name="Hildebrand F."/>
            <person name="Pallen M.J."/>
        </authorList>
    </citation>
    <scope>NUCLEOTIDE SEQUENCE</scope>
    <source>
        <strain evidence="2">CHK193-16274</strain>
    </source>
</reference>
<name>A0A921GA90_9FIRM</name>
<accession>A0A921GA90</accession>
<organism evidence="2 3">
    <name type="scientific">Thomasclavelia spiroformis</name>
    <dbReference type="NCBI Taxonomy" id="29348"/>
    <lineage>
        <taxon>Bacteria</taxon>
        <taxon>Bacillati</taxon>
        <taxon>Bacillota</taxon>
        <taxon>Erysipelotrichia</taxon>
        <taxon>Erysipelotrichales</taxon>
        <taxon>Coprobacillaceae</taxon>
        <taxon>Thomasclavelia</taxon>
    </lineage>
</organism>
<feature type="transmembrane region" description="Helical" evidence="1">
    <location>
        <begin position="106"/>
        <end position="127"/>
    </location>
</feature>
<keyword evidence="1" id="KW-0472">Membrane</keyword>
<comment type="caution">
    <text evidence="2">The sequence shown here is derived from an EMBL/GenBank/DDBJ whole genome shotgun (WGS) entry which is preliminary data.</text>
</comment>
<protein>
    <submittedName>
        <fullName evidence="2">Uncharacterized protein</fullName>
    </submittedName>
</protein>
<evidence type="ECO:0000313" key="2">
    <source>
        <dbReference type="EMBL" id="HJF39500.1"/>
    </source>
</evidence>
<sequence>MSEQILNVNKEMNQMQQYIDTVTHCTWKINEIIESSILYAANKKINIYTIIATVYLLICAIVQYNIILISIGVVLGIIVILTLPSSVVPVCNLSCLMIICMIASSIGFFMFFYNFVPVIVALVQWLITAMSNFKMKNQVWKILTSLNSI</sequence>
<evidence type="ECO:0000313" key="3">
    <source>
        <dbReference type="Proteomes" id="UP000749320"/>
    </source>
</evidence>
<feature type="transmembrane region" description="Helical" evidence="1">
    <location>
        <begin position="45"/>
        <end position="67"/>
    </location>
</feature>
<evidence type="ECO:0000256" key="1">
    <source>
        <dbReference type="SAM" id="Phobius"/>
    </source>
</evidence>
<feature type="transmembrane region" description="Helical" evidence="1">
    <location>
        <begin position="73"/>
        <end position="99"/>
    </location>
</feature>
<dbReference type="EMBL" id="DYWV01000040">
    <property type="protein sequence ID" value="HJF39500.1"/>
    <property type="molecule type" value="Genomic_DNA"/>
</dbReference>